<dbReference type="GO" id="GO:0003700">
    <property type="term" value="F:DNA-binding transcription factor activity"/>
    <property type="evidence" value="ECO:0007669"/>
    <property type="project" value="TreeGrafter"/>
</dbReference>
<dbReference type="InterPro" id="IPR023772">
    <property type="entry name" value="DNA-bd_HTH_TetR-type_CS"/>
</dbReference>
<evidence type="ECO:0000256" key="3">
    <source>
        <dbReference type="ARBA" id="ARBA00023163"/>
    </source>
</evidence>
<evidence type="ECO:0000256" key="1">
    <source>
        <dbReference type="ARBA" id="ARBA00023015"/>
    </source>
</evidence>
<feature type="DNA-binding region" description="H-T-H motif" evidence="4">
    <location>
        <begin position="35"/>
        <end position="54"/>
    </location>
</feature>
<dbReference type="EMBL" id="QOIL01000006">
    <property type="protein sequence ID" value="RCG30866.1"/>
    <property type="molecule type" value="Genomic_DNA"/>
</dbReference>
<keyword evidence="1" id="KW-0805">Transcription regulation</keyword>
<dbReference type="InterPro" id="IPR009057">
    <property type="entry name" value="Homeodomain-like_sf"/>
</dbReference>
<gene>
    <name evidence="6" type="ORF">DQ384_12900</name>
</gene>
<dbReference type="PROSITE" id="PS01081">
    <property type="entry name" value="HTH_TETR_1"/>
    <property type="match status" value="1"/>
</dbReference>
<evidence type="ECO:0000256" key="4">
    <source>
        <dbReference type="PROSITE-ProRule" id="PRU00335"/>
    </source>
</evidence>
<dbReference type="SUPFAM" id="SSF46689">
    <property type="entry name" value="Homeodomain-like"/>
    <property type="match status" value="1"/>
</dbReference>
<dbReference type="Gene3D" id="1.10.10.60">
    <property type="entry name" value="Homeodomain-like"/>
    <property type="match status" value="1"/>
</dbReference>
<keyword evidence="3" id="KW-0804">Transcription</keyword>
<dbReference type="InterPro" id="IPR001647">
    <property type="entry name" value="HTH_TetR"/>
</dbReference>
<dbReference type="Pfam" id="PF17754">
    <property type="entry name" value="TetR_C_14"/>
    <property type="match status" value="1"/>
</dbReference>
<proteinExistence type="predicted"/>
<dbReference type="GO" id="GO:0000976">
    <property type="term" value="F:transcription cis-regulatory region binding"/>
    <property type="evidence" value="ECO:0007669"/>
    <property type="project" value="TreeGrafter"/>
</dbReference>
<evidence type="ECO:0000256" key="2">
    <source>
        <dbReference type="ARBA" id="ARBA00023125"/>
    </source>
</evidence>
<dbReference type="PANTHER" id="PTHR30055:SF234">
    <property type="entry name" value="HTH-TYPE TRANSCRIPTIONAL REGULATOR BETI"/>
    <property type="match status" value="1"/>
</dbReference>
<accession>A0A367FKF7</accession>
<keyword evidence="7" id="KW-1185">Reference proteome</keyword>
<protein>
    <submittedName>
        <fullName evidence="6">TetR family transcriptional regulator</fullName>
    </submittedName>
</protein>
<dbReference type="Pfam" id="PF00440">
    <property type="entry name" value="TetR_N"/>
    <property type="match status" value="1"/>
</dbReference>
<evidence type="ECO:0000313" key="6">
    <source>
        <dbReference type="EMBL" id="RCG30866.1"/>
    </source>
</evidence>
<dbReference type="InterPro" id="IPR050109">
    <property type="entry name" value="HTH-type_TetR-like_transc_reg"/>
</dbReference>
<comment type="caution">
    <text evidence="6">The sequence shown here is derived from an EMBL/GenBank/DDBJ whole genome shotgun (WGS) entry which is preliminary data.</text>
</comment>
<dbReference type="Proteomes" id="UP000253094">
    <property type="component" value="Unassembled WGS sequence"/>
</dbReference>
<dbReference type="PANTHER" id="PTHR30055">
    <property type="entry name" value="HTH-TYPE TRANSCRIPTIONAL REGULATOR RUTR"/>
    <property type="match status" value="1"/>
</dbReference>
<evidence type="ECO:0000259" key="5">
    <source>
        <dbReference type="PROSITE" id="PS50977"/>
    </source>
</evidence>
<dbReference type="Gene3D" id="1.10.357.10">
    <property type="entry name" value="Tetracycline Repressor, domain 2"/>
    <property type="match status" value="1"/>
</dbReference>
<sequence length="223" mass="24373">MSGVGLRERKKHQTRLALSDAAFELFLEQGFEATTVDQIAAAVDVSPRTFFRYFGSKEELALDFMVEYDEVVTAALAARPADEPPLQALAAAYRQFIREVRRTAAIDPERYVRHRHVMEANPHLITAGLARMADIETKLTAEVARRQGTDPDADPRPRLLVAFITSAIRVGFECATGDAGSLDKLFGNVEKTLALTVEALSPGWCQFNFGSSGQVATKASSPG</sequence>
<organism evidence="6 7">
    <name type="scientific">Sphaerisporangium album</name>
    <dbReference type="NCBI Taxonomy" id="509200"/>
    <lineage>
        <taxon>Bacteria</taxon>
        <taxon>Bacillati</taxon>
        <taxon>Actinomycetota</taxon>
        <taxon>Actinomycetes</taxon>
        <taxon>Streptosporangiales</taxon>
        <taxon>Streptosporangiaceae</taxon>
        <taxon>Sphaerisporangium</taxon>
    </lineage>
</organism>
<dbReference type="PRINTS" id="PR00455">
    <property type="entry name" value="HTHTETR"/>
</dbReference>
<dbReference type="OrthoDB" id="3296001at2"/>
<keyword evidence="2 4" id="KW-0238">DNA-binding</keyword>
<reference evidence="6 7" key="1">
    <citation type="submission" date="2018-06" db="EMBL/GenBank/DDBJ databases">
        <title>Sphaerisporangium craniellae sp. nov., isolated from a marine sponge in the South China Sea.</title>
        <authorList>
            <person name="Li L."/>
        </authorList>
    </citation>
    <scope>NUCLEOTIDE SEQUENCE [LARGE SCALE GENOMIC DNA]</scope>
    <source>
        <strain evidence="6 7">CCTCC AA 208026</strain>
    </source>
</reference>
<dbReference type="PROSITE" id="PS50977">
    <property type="entry name" value="HTH_TETR_2"/>
    <property type="match status" value="1"/>
</dbReference>
<dbReference type="AlphaFoldDB" id="A0A367FKF7"/>
<dbReference type="InterPro" id="IPR041347">
    <property type="entry name" value="MftR_C"/>
</dbReference>
<feature type="domain" description="HTH tetR-type" evidence="5">
    <location>
        <begin position="12"/>
        <end position="72"/>
    </location>
</feature>
<evidence type="ECO:0000313" key="7">
    <source>
        <dbReference type="Proteomes" id="UP000253094"/>
    </source>
</evidence>
<name>A0A367FKF7_9ACTN</name>